<proteinExistence type="predicted"/>
<evidence type="ECO:0000313" key="4">
    <source>
        <dbReference type="Proteomes" id="UP000177810"/>
    </source>
</evidence>
<dbReference type="CDD" id="cd02440">
    <property type="entry name" value="AdoMet_MTases"/>
    <property type="match status" value="1"/>
</dbReference>
<organism evidence="3 4">
    <name type="scientific">Candidatus Portnoybacteria bacterium RBG_13_40_8</name>
    <dbReference type="NCBI Taxonomy" id="1801990"/>
    <lineage>
        <taxon>Bacteria</taxon>
        <taxon>Candidatus Portnoyibacteriota</taxon>
    </lineage>
</organism>
<feature type="domain" description="Methyltransferase type 11" evidence="2">
    <location>
        <begin position="66"/>
        <end position="161"/>
    </location>
</feature>
<dbReference type="GO" id="GO:0008757">
    <property type="term" value="F:S-adenosylmethionine-dependent methyltransferase activity"/>
    <property type="evidence" value="ECO:0007669"/>
    <property type="project" value="InterPro"/>
</dbReference>
<dbReference type="AlphaFoldDB" id="A0A1G2F2D9"/>
<dbReference type="SUPFAM" id="SSF53335">
    <property type="entry name" value="S-adenosyl-L-methionine-dependent methyltransferases"/>
    <property type="match status" value="1"/>
</dbReference>
<dbReference type="InterPro" id="IPR052356">
    <property type="entry name" value="Thiol_S-MT"/>
</dbReference>
<evidence type="ECO:0000256" key="1">
    <source>
        <dbReference type="SAM" id="Phobius"/>
    </source>
</evidence>
<keyword evidence="1" id="KW-0472">Membrane</keyword>
<dbReference type="Gene3D" id="3.40.50.150">
    <property type="entry name" value="Vaccinia Virus protein VP39"/>
    <property type="match status" value="1"/>
</dbReference>
<evidence type="ECO:0000313" key="3">
    <source>
        <dbReference type="EMBL" id="OGZ32153.1"/>
    </source>
</evidence>
<dbReference type="Proteomes" id="UP000177810">
    <property type="component" value="Unassembled WGS sequence"/>
</dbReference>
<gene>
    <name evidence="3" type="ORF">A2V69_00050</name>
</gene>
<name>A0A1G2F2D9_9BACT</name>
<dbReference type="InterPro" id="IPR029063">
    <property type="entry name" value="SAM-dependent_MTases_sf"/>
</dbReference>
<evidence type="ECO:0000259" key="2">
    <source>
        <dbReference type="Pfam" id="PF08241"/>
    </source>
</evidence>
<feature type="transmembrane region" description="Helical" evidence="1">
    <location>
        <begin position="241"/>
        <end position="264"/>
    </location>
</feature>
<dbReference type="PANTHER" id="PTHR45036">
    <property type="entry name" value="METHYLTRANSFERASE LIKE 7B"/>
    <property type="match status" value="1"/>
</dbReference>
<keyword evidence="1" id="KW-0812">Transmembrane</keyword>
<protein>
    <recommendedName>
        <fullName evidence="2">Methyltransferase type 11 domain-containing protein</fullName>
    </recommendedName>
</protein>
<dbReference type="STRING" id="1801990.A2V69_00050"/>
<dbReference type="PANTHER" id="PTHR45036:SF1">
    <property type="entry name" value="METHYLTRANSFERASE LIKE 7A"/>
    <property type="match status" value="1"/>
</dbReference>
<comment type="caution">
    <text evidence="3">The sequence shown here is derived from an EMBL/GenBank/DDBJ whole genome shotgun (WGS) entry which is preliminary data.</text>
</comment>
<keyword evidence="1" id="KW-1133">Transmembrane helix</keyword>
<dbReference type="EMBL" id="MHMT01000025">
    <property type="protein sequence ID" value="OGZ32153.1"/>
    <property type="molecule type" value="Genomic_DNA"/>
</dbReference>
<dbReference type="InterPro" id="IPR013216">
    <property type="entry name" value="Methyltransf_11"/>
</dbReference>
<sequence>MKKQVISRKKFNQLLEIYVAKTFPKKNSQYRFILFLELNKLKQQNSIQIPFILQYWHQALSKTKLLDLGCGTGGATVAWSLKGVKSFGIDQLEEDLRLAKLRGYSEGVSPRFILNKKLVLPIKSDTFDIVVCDQVLEHTIDLSKTVSEIKRVLKEDGIAYIDVPNRFFPLENHYHLLFVHWYPAPVCKFIIKIANRKYFDYPVFFLSYFKLRKELIKNQLEIVATGADYIRNLNTSSIKNIVAKVLLTIGIPFYFFTPTIQFIVRKRKNNEK</sequence>
<reference evidence="3 4" key="1">
    <citation type="journal article" date="2016" name="Nat. Commun.">
        <title>Thousands of microbial genomes shed light on interconnected biogeochemical processes in an aquifer system.</title>
        <authorList>
            <person name="Anantharaman K."/>
            <person name="Brown C.T."/>
            <person name="Hug L.A."/>
            <person name="Sharon I."/>
            <person name="Castelle C.J."/>
            <person name="Probst A.J."/>
            <person name="Thomas B.C."/>
            <person name="Singh A."/>
            <person name="Wilkins M.J."/>
            <person name="Karaoz U."/>
            <person name="Brodie E.L."/>
            <person name="Williams K.H."/>
            <person name="Hubbard S.S."/>
            <person name="Banfield J.F."/>
        </authorList>
    </citation>
    <scope>NUCLEOTIDE SEQUENCE [LARGE SCALE GENOMIC DNA]</scope>
</reference>
<dbReference type="Pfam" id="PF08241">
    <property type="entry name" value="Methyltransf_11"/>
    <property type="match status" value="1"/>
</dbReference>
<accession>A0A1G2F2D9</accession>